<evidence type="ECO:0000313" key="3">
    <source>
        <dbReference type="EnsemblPlants" id="Pp3c16_17480V3.1"/>
    </source>
</evidence>
<evidence type="ECO:0008006" key="5">
    <source>
        <dbReference type="Google" id="ProtNLM"/>
    </source>
</evidence>
<accession>A0A2K1J904</accession>
<keyword evidence="4" id="KW-1185">Reference proteome</keyword>
<dbReference type="AlphaFoldDB" id="A0A2K1J904"/>
<dbReference type="EnsemblPlants" id="Pp3c16_17480V3.1">
    <property type="protein sequence ID" value="Pp3c16_17480V3.1"/>
    <property type="gene ID" value="Pp3c16_17480"/>
</dbReference>
<evidence type="ECO:0000256" key="1">
    <source>
        <dbReference type="SAM" id="SignalP"/>
    </source>
</evidence>
<sequence length="62" mass="6716">MWERGASVAAACHMLSVEVLFLDLVSSVHECRRSSVVCVSCDLCVSVAEESLVALGDCVMRR</sequence>
<reference evidence="2 4" key="2">
    <citation type="journal article" date="2018" name="Plant J.">
        <title>The Physcomitrella patens chromosome-scale assembly reveals moss genome structure and evolution.</title>
        <authorList>
            <person name="Lang D."/>
            <person name="Ullrich K.K."/>
            <person name="Murat F."/>
            <person name="Fuchs J."/>
            <person name="Jenkins J."/>
            <person name="Haas F.B."/>
            <person name="Piednoel M."/>
            <person name="Gundlach H."/>
            <person name="Van Bel M."/>
            <person name="Meyberg R."/>
            <person name="Vives C."/>
            <person name="Morata J."/>
            <person name="Symeonidi A."/>
            <person name="Hiss M."/>
            <person name="Muchero W."/>
            <person name="Kamisugi Y."/>
            <person name="Saleh O."/>
            <person name="Blanc G."/>
            <person name="Decker E.L."/>
            <person name="van Gessel N."/>
            <person name="Grimwood J."/>
            <person name="Hayes R.D."/>
            <person name="Graham S.W."/>
            <person name="Gunter L.E."/>
            <person name="McDaniel S.F."/>
            <person name="Hoernstein S.N.W."/>
            <person name="Larsson A."/>
            <person name="Li F.W."/>
            <person name="Perroud P.F."/>
            <person name="Phillips J."/>
            <person name="Ranjan P."/>
            <person name="Rokshar D.S."/>
            <person name="Rothfels C.J."/>
            <person name="Schneider L."/>
            <person name="Shu S."/>
            <person name="Stevenson D.W."/>
            <person name="Thummler F."/>
            <person name="Tillich M."/>
            <person name="Villarreal Aguilar J.C."/>
            <person name="Widiez T."/>
            <person name="Wong G.K."/>
            <person name="Wymore A."/>
            <person name="Zhang Y."/>
            <person name="Zimmer A.D."/>
            <person name="Quatrano R.S."/>
            <person name="Mayer K.F.X."/>
            <person name="Goodstein D."/>
            <person name="Casacuberta J.M."/>
            <person name="Vandepoele K."/>
            <person name="Reski R."/>
            <person name="Cuming A.C."/>
            <person name="Tuskan G.A."/>
            <person name="Maumus F."/>
            <person name="Salse J."/>
            <person name="Schmutz J."/>
            <person name="Rensing S.A."/>
        </authorList>
    </citation>
    <scope>NUCLEOTIDE SEQUENCE [LARGE SCALE GENOMIC DNA]</scope>
    <source>
        <strain evidence="3 4">cv. Gransden 2004</strain>
    </source>
</reference>
<dbReference type="PaxDb" id="3218-PP1S81_38V6.1"/>
<name>A0A2K1J904_PHYPA</name>
<proteinExistence type="predicted"/>
<organism evidence="2">
    <name type="scientific">Physcomitrium patens</name>
    <name type="common">Spreading-leaved earth moss</name>
    <name type="synonym">Physcomitrella patens</name>
    <dbReference type="NCBI Taxonomy" id="3218"/>
    <lineage>
        <taxon>Eukaryota</taxon>
        <taxon>Viridiplantae</taxon>
        <taxon>Streptophyta</taxon>
        <taxon>Embryophyta</taxon>
        <taxon>Bryophyta</taxon>
        <taxon>Bryophytina</taxon>
        <taxon>Bryopsida</taxon>
        <taxon>Funariidae</taxon>
        <taxon>Funariales</taxon>
        <taxon>Funariaceae</taxon>
        <taxon>Physcomitrium</taxon>
    </lineage>
</organism>
<protein>
    <recommendedName>
        <fullName evidence="5">Secreted protein</fullName>
    </recommendedName>
</protein>
<dbReference type="Proteomes" id="UP000006727">
    <property type="component" value="Chromosome 16"/>
</dbReference>
<reference evidence="2 4" key="1">
    <citation type="journal article" date="2008" name="Science">
        <title>The Physcomitrella genome reveals evolutionary insights into the conquest of land by plants.</title>
        <authorList>
            <person name="Rensing S."/>
            <person name="Lang D."/>
            <person name="Zimmer A."/>
            <person name="Terry A."/>
            <person name="Salamov A."/>
            <person name="Shapiro H."/>
            <person name="Nishiyama T."/>
            <person name="Perroud P.-F."/>
            <person name="Lindquist E."/>
            <person name="Kamisugi Y."/>
            <person name="Tanahashi T."/>
            <person name="Sakakibara K."/>
            <person name="Fujita T."/>
            <person name="Oishi K."/>
            <person name="Shin-I T."/>
            <person name="Kuroki Y."/>
            <person name="Toyoda A."/>
            <person name="Suzuki Y."/>
            <person name="Hashimoto A."/>
            <person name="Yamaguchi K."/>
            <person name="Sugano A."/>
            <person name="Kohara Y."/>
            <person name="Fujiyama A."/>
            <person name="Anterola A."/>
            <person name="Aoki S."/>
            <person name="Ashton N."/>
            <person name="Barbazuk W.B."/>
            <person name="Barker E."/>
            <person name="Bennetzen J."/>
            <person name="Bezanilla M."/>
            <person name="Blankenship R."/>
            <person name="Cho S.H."/>
            <person name="Dutcher S."/>
            <person name="Estelle M."/>
            <person name="Fawcett J.A."/>
            <person name="Gundlach H."/>
            <person name="Hanada K."/>
            <person name="Heyl A."/>
            <person name="Hicks K.A."/>
            <person name="Hugh J."/>
            <person name="Lohr M."/>
            <person name="Mayer K."/>
            <person name="Melkozernov A."/>
            <person name="Murata T."/>
            <person name="Nelson D."/>
            <person name="Pils B."/>
            <person name="Prigge M."/>
            <person name="Reiss B."/>
            <person name="Renner T."/>
            <person name="Rombauts S."/>
            <person name="Rushton P."/>
            <person name="Sanderfoot A."/>
            <person name="Schween G."/>
            <person name="Shiu S.-H."/>
            <person name="Stueber K."/>
            <person name="Theodoulou F.L."/>
            <person name="Tu H."/>
            <person name="Van de Peer Y."/>
            <person name="Verrier P.J."/>
            <person name="Waters E."/>
            <person name="Wood A."/>
            <person name="Yang L."/>
            <person name="Cove D."/>
            <person name="Cuming A."/>
            <person name="Hasebe M."/>
            <person name="Lucas S."/>
            <person name="Mishler D.B."/>
            <person name="Reski R."/>
            <person name="Grigoriev I."/>
            <person name="Quatrano R.S."/>
            <person name="Boore J.L."/>
        </authorList>
    </citation>
    <scope>NUCLEOTIDE SEQUENCE [LARGE SCALE GENOMIC DNA]</scope>
    <source>
        <strain evidence="3 4">cv. Gransden 2004</strain>
    </source>
</reference>
<reference evidence="3" key="3">
    <citation type="submission" date="2020-12" db="UniProtKB">
        <authorList>
            <consortium name="EnsemblPlants"/>
        </authorList>
    </citation>
    <scope>IDENTIFICATION</scope>
</reference>
<evidence type="ECO:0000313" key="4">
    <source>
        <dbReference type="Proteomes" id="UP000006727"/>
    </source>
</evidence>
<feature type="signal peptide" evidence="1">
    <location>
        <begin position="1"/>
        <end position="27"/>
    </location>
</feature>
<gene>
    <name evidence="2" type="ORF">PHYPA_021131</name>
</gene>
<evidence type="ECO:0000313" key="2">
    <source>
        <dbReference type="EMBL" id="PNR38020.1"/>
    </source>
</evidence>
<keyword evidence="1" id="KW-0732">Signal</keyword>
<feature type="chain" id="PRO_5036318944" description="Secreted protein" evidence="1">
    <location>
        <begin position="28"/>
        <end position="62"/>
    </location>
</feature>
<dbReference type="EMBL" id="ABEU02000016">
    <property type="protein sequence ID" value="PNR38020.1"/>
    <property type="molecule type" value="Genomic_DNA"/>
</dbReference>
<dbReference type="Gramene" id="Pp3c16_17480V3.1">
    <property type="protein sequence ID" value="Pp3c16_17480V3.1"/>
    <property type="gene ID" value="Pp3c16_17480"/>
</dbReference>
<dbReference type="InParanoid" id="A0A2K1J904"/>